<feature type="domain" description="VOC" evidence="1">
    <location>
        <begin position="1"/>
        <end position="132"/>
    </location>
</feature>
<evidence type="ECO:0000313" key="3">
    <source>
        <dbReference type="Proteomes" id="UP001298681"/>
    </source>
</evidence>
<evidence type="ECO:0000259" key="1">
    <source>
        <dbReference type="PROSITE" id="PS51819"/>
    </source>
</evidence>
<protein>
    <submittedName>
        <fullName evidence="2">VOC family protein</fullName>
    </submittedName>
</protein>
<gene>
    <name evidence="2" type="ORF">L0P57_09795</name>
</gene>
<dbReference type="SUPFAM" id="SSF54593">
    <property type="entry name" value="Glyoxalase/Bleomycin resistance protein/Dihydroxybiphenyl dioxygenase"/>
    <property type="match status" value="1"/>
</dbReference>
<name>A0ABS9MKF9_9FIRM</name>
<proteinExistence type="predicted"/>
<dbReference type="InterPro" id="IPR004360">
    <property type="entry name" value="Glyas_Fos-R_dOase_dom"/>
</dbReference>
<dbReference type="PANTHER" id="PTHR36113">
    <property type="entry name" value="LYASE, PUTATIVE-RELATED-RELATED"/>
    <property type="match status" value="1"/>
</dbReference>
<dbReference type="Gene3D" id="3.10.180.10">
    <property type="entry name" value="2,3-Dihydroxybiphenyl 1,2-Dioxygenase, domain 1"/>
    <property type="match status" value="1"/>
</dbReference>
<dbReference type="InterPro" id="IPR029068">
    <property type="entry name" value="Glyas_Bleomycin-R_OHBP_Dase"/>
</dbReference>
<comment type="caution">
    <text evidence="2">The sequence shown here is derived from an EMBL/GenBank/DDBJ whole genome shotgun (WGS) entry which is preliminary data.</text>
</comment>
<dbReference type="InterPro" id="IPR037523">
    <property type="entry name" value="VOC_core"/>
</dbReference>
<reference evidence="2 3" key="1">
    <citation type="submission" date="2022-01" db="EMBL/GenBank/DDBJ databases">
        <title>Collection of gut derived symbiotic bacterial strains cultured from healthy donors.</title>
        <authorList>
            <person name="Lin H."/>
            <person name="Kohout C."/>
            <person name="Waligurski E."/>
            <person name="Pamer E.G."/>
        </authorList>
    </citation>
    <scope>NUCLEOTIDE SEQUENCE [LARGE SCALE GENOMIC DNA]</scope>
    <source>
        <strain evidence="2 3">DFI.7.58</strain>
    </source>
</reference>
<accession>A0ABS9MKF9</accession>
<keyword evidence="3" id="KW-1185">Reference proteome</keyword>
<organism evidence="2 3">
    <name type="scientific">Anaeromassilibacillus senegalensis</name>
    <dbReference type="NCBI Taxonomy" id="1673717"/>
    <lineage>
        <taxon>Bacteria</taxon>
        <taxon>Bacillati</taxon>
        <taxon>Bacillota</taxon>
        <taxon>Clostridia</taxon>
        <taxon>Eubacteriales</taxon>
        <taxon>Acutalibacteraceae</taxon>
        <taxon>Anaeromassilibacillus</taxon>
    </lineage>
</organism>
<dbReference type="RefSeq" id="WP_191405746.1">
    <property type="nucleotide sequence ID" value="NZ_JAKNHQ010000013.1"/>
</dbReference>
<sequence>MLEHVAIWTRDLEGMKDFYCAYFDGKAGAKYRSKSAAHPNFESYFLTFGDGSRLELMQMPTIPESAYAPGQEALGLTHIAFAVGGTDEVDALAKRAHAEGRPVLLEPHRTGDGYYEACILDPDGNRVEVTTLPEA</sequence>
<dbReference type="Proteomes" id="UP001298681">
    <property type="component" value="Unassembled WGS sequence"/>
</dbReference>
<dbReference type="EMBL" id="JAKNHQ010000013">
    <property type="protein sequence ID" value="MCG4611221.1"/>
    <property type="molecule type" value="Genomic_DNA"/>
</dbReference>
<evidence type="ECO:0000313" key="2">
    <source>
        <dbReference type="EMBL" id="MCG4611221.1"/>
    </source>
</evidence>
<dbReference type="InterPro" id="IPR051332">
    <property type="entry name" value="Fosfomycin_Res_Enzymes"/>
</dbReference>
<dbReference type="PANTHER" id="PTHR36113:SF1">
    <property type="entry name" value="GLYOXALASE_BLEOMYCIN RESISTANCE PROTEIN_DIOXYGENASE"/>
    <property type="match status" value="1"/>
</dbReference>
<dbReference type="PROSITE" id="PS51819">
    <property type="entry name" value="VOC"/>
    <property type="match status" value="1"/>
</dbReference>
<dbReference type="Pfam" id="PF00903">
    <property type="entry name" value="Glyoxalase"/>
    <property type="match status" value="1"/>
</dbReference>